<protein>
    <submittedName>
        <fullName evidence="1">Putative membrane protein</fullName>
    </submittedName>
</protein>
<organism evidence="1 2">
    <name type="scientific">Paenibacillus riograndensis SBR5</name>
    <dbReference type="NCBI Taxonomy" id="1073571"/>
    <lineage>
        <taxon>Bacteria</taxon>
        <taxon>Bacillati</taxon>
        <taxon>Bacillota</taxon>
        <taxon>Bacilli</taxon>
        <taxon>Bacillales</taxon>
        <taxon>Paenibacillaceae</taxon>
        <taxon>Paenibacillus</taxon>
        <taxon>Paenibacillus sonchi group</taxon>
    </lineage>
</organism>
<dbReference type="KEGG" id="pri:PRIO_6399"/>
<dbReference type="HOGENOM" id="CLU_3202927_0_0_9"/>
<name>A0A0E4HE32_9BACL</name>
<reference evidence="2" key="1">
    <citation type="submission" date="2015-03" db="EMBL/GenBank/DDBJ databases">
        <authorList>
            <person name="Wibberg D."/>
        </authorList>
    </citation>
    <scope>NUCLEOTIDE SEQUENCE [LARGE SCALE GENOMIC DNA]</scope>
</reference>
<dbReference type="AlphaFoldDB" id="A0A0E4HE32"/>
<evidence type="ECO:0000313" key="2">
    <source>
        <dbReference type="Proteomes" id="UP000033163"/>
    </source>
</evidence>
<accession>A0A0E4HE32</accession>
<dbReference type="EMBL" id="LN831776">
    <property type="protein sequence ID" value="CQR58746.1"/>
    <property type="molecule type" value="Genomic_DNA"/>
</dbReference>
<proteinExistence type="predicted"/>
<gene>
    <name evidence="1" type="ORF">PRIO_6399</name>
</gene>
<dbReference type="Proteomes" id="UP000033163">
    <property type="component" value="Chromosome I"/>
</dbReference>
<sequence>MKKTLLTAFSALALFSFILIGPRVPAENSGSAGGSFTTMEHGIGY</sequence>
<evidence type="ECO:0000313" key="1">
    <source>
        <dbReference type="EMBL" id="CQR58746.1"/>
    </source>
</evidence>